<name>A0A1B9GHZ9_9TREE</name>
<protein>
    <submittedName>
        <fullName evidence="2">Uncharacterized protein</fullName>
    </submittedName>
</protein>
<evidence type="ECO:0000313" key="3">
    <source>
        <dbReference type="Proteomes" id="UP000092666"/>
    </source>
</evidence>
<dbReference type="PANTHER" id="PTHR39150">
    <property type="entry name" value="54S RIBOSOMAL PROTEIN L28, MITOCHONDRIAL"/>
    <property type="match status" value="1"/>
</dbReference>
<keyword evidence="3" id="KW-1185">Reference proteome</keyword>
<dbReference type="STRING" id="1296120.A0A1B9GHZ9"/>
<dbReference type="GO" id="GO:0003735">
    <property type="term" value="F:structural constituent of ribosome"/>
    <property type="evidence" value="ECO:0007669"/>
    <property type="project" value="InterPro"/>
</dbReference>
<reference evidence="2 3" key="1">
    <citation type="submission" date="2013-07" db="EMBL/GenBank/DDBJ databases">
        <title>The Genome Sequence of Cryptococcus heveanensis BCC8398.</title>
        <authorList>
            <consortium name="The Broad Institute Genome Sequencing Platform"/>
            <person name="Cuomo C."/>
            <person name="Litvintseva A."/>
            <person name="Chen Y."/>
            <person name="Heitman J."/>
            <person name="Sun S."/>
            <person name="Springer D."/>
            <person name="Dromer F."/>
            <person name="Young S.K."/>
            <person name="Zeng Q."/>
            <person name="Gargeya S."/>
            <person name="Fitzgerald M."/>
            <person name="Abouelleil A."/>
            <person name="Alvarado L."/>
            <person name="Berlin A.M."/>
            <person name="Chapman S.B."/>
            <person name="Dewar J."/>
            <person name="Goldberg J."/>
            <person name="Griggs A."/>
            <person name="Gujja S."/>
            <person name="Hansen M."/>
            <person name="Howarth C."/>
            <person name="Imamovic A."/>
            <person name="Larimer J."/>
            <person name="McCowan C."/>
            <person name="Murphy C."/>
            <person name="Pearson M."/>
            <person name="Priest M."/>
            <person name="Roberts A."/>
            <person name="Saif S."/>
            <person name="Shea T."/>
            <person name="Sykes S."/>
            <person name="Wortman J."/>
            <person name="Nusbaum C."/>
            <person name="Birren B."/>
        </authorList>
    </citation>
    <scope>NUCLEOTIDE SEQUENCE [LARGE SCALE GENOMIC DNA]</scope>
    <source>
        <strain evidence="2 3">BCC8398</strain>
    </source>
</reference>
<reference evidence="3" key="2">
    <citation type="submission" date="2013-12" db="EMBL/GenBank/DDBJ databases">
        <title>Evolution of pathogenesis and genome organization in the Tremellales.</title>
        <authorList>
            <person name="Cuomo C."/>
            <person name="Litvintseva A."/>
            <person name="Heitman J."/>
            <person name="Chen Y."/>
            <person name="Sun S."/>
            <person name="Springer D."/>
            <person name="Dromer F."/>
            <person name="Young S."/>
            <person name="Zeng Q."/>
            <person name="Chapman S."/>
            <person name="Gujja S."/>
            <person name="Saif S."/>
            <person name="Birren B."/>
        </authorList>
    </citation>
    <scope>NUCLEOTIDE SEQUENCE [LARGE SCALE GENOMIC DNA]</scope>
    <source>
        <strain evidence="3">BCC8398</strain>
    </source>
</reference>
<dbReference type="AlphaFoldDB" id="A0A1B9GHZ9"/>
<dbReference type="EMBL" id="KI669515">
    <property type="protein sequence ID" value="OCF30679.1"/>
    <property type="molecule type" value="Genomic_DNA"/>
</dbReference>
<dbReference type="Gene3D" id="6.10.250.3440">
    <property type="match status" value="1"/>
</dbReference>
<dbReference type="GO" id="GO:0032543">
    <property type="term" value="P:mitochondrial translation"/>
    <property type="evidence" value="ECO:0007669"/>
    <property type="project" value="InterPro"/>
</dbReference>
<dbReference type="Proteomes" id="UP000092666">
    <property type="component" value="Unassembled WGS sequence"/>
</dbReference>
<evidence type="ECO:0000256" key="1">
    <source>
        <dbReference type="SAM" id="MobiDB-lite"/>
    </source>
</evidence>
<sequence>MSTSILRSAPAPVVRSTLAHSVRCYAAKPNISGGNPNLVIPSDSRSDLLRNSLYPPDSYAPTSSSPTGNYHPDHLARLQAVIPSAEAHETIERAYQLFQRQVRQKRQVALSAKYDKMVEACDELEKLTNPSPVEDEYKRLAQNSGLAEGRKGGAYHRRLYEHATAELKQAERRGEQPRGKKSVEQRWRETRIEGLVPREAWVPVESKGKGWDYDWVRPGSERA</sequence>
<dbReference type="PANTHER" id="PTHR39150:SF1">
    <property type="entry name" value="LARGE RIBOSOMAL SUBUNIT PROTEIN ML40"/>
    <property type="match status" value="1"/>
</dbReference>
<evidence type="ECO:0000313" key="2">
    <source>
        <dbReference type="EMBL" id="OCF30679.1"/>
    </source>
</evidence>
<dbReference type="GO" id="GO:0005739">
    <property type="term" value="C:mitochondrion"/>
    <property type="evidence" value="ECO:0007669"/>
    <property type="project" value="GOC"/>
</dbReference>
<dbReference type="OrthoDB" id="2098203at2759"/>
<accession>A0A1B9GHZ9</accession>
<organism evidence="2 3">
    <name type="scientific">Kwoniella heveanensis BCC8398</name>
    <dbReference type="NCBI Taxonomy" id="1296120"/>
    <lineage>
        <taxon>Eukaryota</taxon>
        <taxon>Fungi</taxon>
        <taxon>Dikarya</taxon>
        <taxon>Basidiomycota</taxon>
        <taxon>Agaricomycotina</taxon>
        <taxon>Tremellomycetes</taxon>
        <taxon>Tremellales</taxon>
        <taxon>Cryptococcaceae</taxon>
        <taxon>Kwoniella</taxon>
    </lineage>
</organism>
<dbReference type="InterPro" id="IPR042831">
    <property type="entry name" value="Ribosomal_mL40_fung"/>
</dbReference>
<gene>
    <name evidence="2" type="ORF">I316_07643</name>
</gene>
<feature type="region of interest" description="Disordered" evidence="1">
    <location>
        <begin position="50"/>
        <end position="72"/>
    </location>
</feature>
<proteinExistence type="predicted"/>
<feature type="region of interest" description="Disordered" evidence="1">
    <location>
        <begin position="167"/>
        <end position="186"/>
    </location>
</feature>